<organism evidence="2">
    <name type="scientific">marine metagenome</name>
    <dbReference type="NCBI Taxonomy" id="408172"/>
    <lineage>
        <taxon>unclassified sequences</taxon>
        <taxon>metagenomes</taxon>
        <taxon>ecological metagenomes</taxon>
    </lineage>
</organism>
<dbReference type="SUPFAM" id="SSF53474">
    <property type="entry name" value="alpha/beta-Hydrolases"/>
    <property type="match status" value="1"/>
</dbReference>
<gene>
    <name evidence="2" type="ORF">METZ01_LOCUS111758</name>
</gene>
<accession>A0A381X2C3</accession>
<dbReference type="Pfam" id="PF00561">
    <property type="entry name" value="Abhydrolase_1"/>
    <property type="match status" value="1"/>
</dbReference>
<reference evidence="2" key="1">
    <citation type="submission" date="2018-05" db="EMBL/GenBank/DDBJ databases">
        <authorList>
            <person name="Lanie J.A."/>
            <person name="Ng W.-L."/>
            <person name="Kazmierczak K.M."/>
            <person name="Andrzejewski T.M."/>
            <person name="Davidsen T.M."/>
            <person name="Wayne K.J."/>
            <person name="Tettelin H."/>
            <person name="Glass J.I."/>
            <person name="Rusch D."/>
            <person name="Podicherti R."/>
            <person name="Tsui H.-C.T."/>
            <person name="Winkler M.E."/>
        </authorList>
    </citation>
    <scope>NUCLEOTIDE SEQUENCE</scope>
</reference>
<protein>
    <recommendedName>
        <fullName evidence="1">AB hydrolase-1 domain-containing protein</fullName>
    </recommendedName>
</protein>
<name>A0A381X2C3_9ZZZZ</name>
<dbReference type="Gene3D" id="3.40.50.1820">
    <property type="entry name" value="alpha/beta hydrolase"/>
    <property type="match status" value="1"/>
</dbReference>
<feature type="non-terminal residue" evidence="2">
    <location>
        <position position="93"/>
    </location>
</feature>
<dbReference type="InterPro" id="IPR029058">
    <property type="entry name" value="AB_hydrolase_fold"/>
</dbReference>
<sequence>MKLEQSSSAHYYFVSGKGEPLILLHGFPDCAENYFHQLEFFSSKGFQVFAPFMPGYHPEDAELDTYQSLRISEEIIKFSRSVTDRKINLVGHD</sequence>
<dbReference type="InterPro" id="IPR000073">
    <property type="entry name" value="AB_hydrolase_1"/>
</dbReference>
<dbReference type="EMBL" id="UINC01013670">
    <property type="protein sequence ID" value="SVA58904.1"/>
    <property type="molecule type" value="Genomic_DNA"/>
</dbReference>
<evidence type="ECO:0000259" key="1">
    <source>
        <dbReference type="Pfam" id="PF00561"/>
    </source>
</evidence>
<feature type="domain" description="AB hydrolase-1" evidence="1">
    <location>
        <begin position="20"/>
        <end position="93"/>
    </location>
</feature>
<dbReference type="InterPro" id="IPR000639">
    <property type="entry name" value="Epox_hydrolase-like"/>
</dbReference>
<evidence type="ECO:0000313" key="2">
    <source>
        <dbReference type="EMBL" id="SVA58904.1"/>
    </source>
</evidence>
<dbReference type="AlphaFoldDB" id="A0A381X2C3"/>
<proteinExistence type="predicted"/>
<dbReference type="GO" id="GO:0003824">
    <property type="term" value="F:catalytic activity"/>
    <property type="evidence" value="ECO:0007669"/>
    <property type="project" value="InterPro"/>
</dbReference>
<dbReference type="PRINTS" id="PR00412">
    <property type="entry name" value="EPOXHYDRLASE"/>
</dbReference>